<organism evidence="3 4">
    <name type="scientific">Kineococcus gynurae</name>
    <dbReference type="NCBI Taxonomy" id="452979"/>
    <lineage>
        <taxon>Bacteria</taxon>
        <taxon>Bacillati</taxon>
        <taxon>Actinomycetota</taxon>
        <taxon>Actinomycetes</taxon>
        <taxon>Kineosporiales</taxon>
        <taxon>Kineosporiaceae</taxon>
        <taxon>Kineococcus</taxon>
    </lineage>
</organism>
<evidence type="ECO:0000313" key="3">
    <source>
        <dbReference type="EMBL" id="MFB9377550.1"/>
    </source>
</evidence>
<protein>
    <submittedName>
        <fullName evidence="3">TadE family type IV pilus minor pilin</fullName>
    </submittedName>
</protein>
<dbReference type="RefSeq" id="WP_380138933.1">
    <property type="nucleotide sequence ID" value="NZ_JBHLUI010000010.1"/>
</dbReference>
<evidence type="ECO:0000259" key="2">
    <source>
        <dbReference type="Pfam" id="PF07811"/>
    </source>
</evidence>
<keyword evidence="1" id="KW-0472">Membrane</keyword>
<name>A0ABV5LTZ6_9ACTN</name>
<gene>
    <name evidence="3" type="ORF">ACFFVI_11260</name>
</gene>
<dbReference type="EMBL" id="JBHMDM010000005">
    <property type="protein sequence ID" value="MFB9377550.1"/>
    <property type="molecule type" value="Genomic_DNA"/>
</dbReference>
<dbReference type="InterPro" id="IPR012495">
    <property type="entry name" value="TadE-like_dom"/>
</dbReference>
<evidence type="ECO:0000313" key="4">
    <source>
        <dbReference type="Proteomes" id="UP001589748"/>
    </source>
</evidence>
<dbReference type="Proteomes" id="UP001589748">
    <property type="component" value="Unassembled WGS sequence"/>
</dbReference>
<reference evidence="3 4" key="1">
    <citation type="submission" date="2024-09" db="EMBL/GenBank/DDBJ databases">
        <authorList>
            <person name="Sun Q."/>
            <person name="Mori K."/>
        </authorList>
    </citation>
    <scope>NUCLEOTIDE SEQUENCE [LARGE SCALE GENOMIC DNA]</scope>
    <source>
        <strain evidence="3 4">TISTR 1856</strain>
    </source>
</reference>
<dbReference type="NCBIfam" id="NF041390">
    <property type="entry name" value="TadE_Rv3655c"/>
    <property type="match status" value="1"/>
</dbReference>
<feature type="domain" description="TadE-like" evidence="2">
    <location>
        <begin position="10"/>
        <end position="52"/>
    </location>
</feature>
<accession>A0ABV5LTZ6</accession>
<comment type="caution">
    <text evidence="3">The sequence shown here is derived from an EMBL/GenBank/DDBJ whole genome shotgun (WGS) entry which is preliminary data.</text>
</comment>
<proteinExistence type="predicted"/>
<sequence length="124" mass="12207">MPGRRPRDEGAVVVEFAVALPVVVLLVALVLGVARVGGAQVRCIDAAAAGARAAARGEAPSVVRATVAAVAPTGRTRITGPAGGGRGRTVVVEVGERVAPLGWGVQVPVSARAVAAVELTGEGS</sequence>
<dbReference type="InterPro" id="IPR049790">
    <property type="entry name" value="Rv3655c/TadE"/>
</dbReference>
<dbReference type="Pfam" id="PF07811">
    <property type="entry name" value="TadE"/>
    <property type="match status" value="1"/>
</dbReference>
<keyword evidence="4" id="KW-1185">Reference proteome</keyword>
<keyword evidence="1" id="KW-1133">Transmembrane helix</keyword>
<feature type="transmembrane region" description="Helical" evidence="1">
    <location>
        <begin position="12"/>
        <end position="34"/>
    </location>
</feature>
<evidence type="ECO:0000256" key="1">
    <source>
        <dbReference type="SAM" id="Phobius"/>
    </source>
</evidence>
<keyword evidence="1" id="KW-0812">Transmembrane</keyword>